<accession>A0A8C6R6D9</accession>
<reference evidence="3" key="2">
    <citation type="submission" date="2025-09" db="UniProtKB">
        <authorList>
            <consortium name="Ensembl"/>
        </authorList>
    </citation>
    <scope>IDENTIFICATION</scope>
</reference>
<dbReference type="Pfam" id="PF00517">
    <property type="entry name" value="GP41"/>
    <property type="match status" value="1"/>
</dbReference>
<evidence type="ECO:0000256" key="1">
    <source>
        <dbReference type="SAM" id="Phobius"/>
    </source>
</evidence>
<organism evidence="3 4">
    <name type="scientific">Nannospalax galili</name>
    <name type="common">Northern Israeli blind subterranean mole rat</name>
    <name type="synonym">Spalax galili</name>
    <dbReference type="NCBI Taxonomy" id="1026970"/>
    <lineage>
        <taxon>Eukaryota</taxon>
        <taxon>Metazoa</taxon>
        <taxon>Chordata</taxon>
        <taxon>Craniata</taxon>
        <taxon>Vertebrata</taxon>
        <taxon>Euteleostomi</taxon>
        <taxon>Mammalia</taxon>
        <taxon>Eutheria</taxon>
        <taxon>Euarchontoglires</taxon>
        <taxon>Glires</taxon>
        <taxon>Rodentia</taxon>
        <taxon>Myomorpha</taxon>
        <taxon>Muroidea</taxon>
        <taxon>Spalacidae</taxon>
        <taxon>Spalacinae</taxon>
        <taxon>Nannospalax</taxon>
    </lineage>
</organism>
<dbReference type="AlphaFoldDB" id="A0A8C6R6D9"/>
<reference evidence="3" key="1">
    <citation type="submission" date="2025-08" db="UniProtKB">
        <authorList>
            <consortium name="Ensembl"/>
        </authorList>
    </citation>
    <scope>IDENTIFICATION</scope>
</reference>
<keyword evidence="1" id="KW-0812">Transmembrane</keyword>
<dbReference type="Ensembl" id="ENSNGAT00000018711.1">
    <property type="protein sequence ID" value="ENSNGAP00000013136.1"/>
    <property type="gene ID" value="ENSNGAG00000014803.1"/>
</dbReference>
<feature type="domain" description="Retroviral envelope protein GP41-like" evidence="2">
    <location>
        <begin position="47"/>
        <end position="200"/>
    </location>
</feature>
<name>A0A8C6R6D9_NANGA</name>
<evidence type="ECO:0000259" key="2">
    <source>
        <dbReference type="Pfam" id="PF00517"/>
    </source>
</evidence>
<sequence>MPRFVPVPVEAPNSMSLSRQRRDFGISAIVVAIIATTAVAASVTASALGLSSSVQAAQSINDLSATVFLAIDKQTSANTQIQGGLMLVNQRIDLVQEQLDISWQMAQLGCVQKLPGLCITSIPYENFTRAANLFKSLSQYILQNWTSEFEQTLRELRTAVLQINSTRLDLSFTEGLSSWISLAVSYFKEWVGVGMFGMAVCCGLVFLLWMVCRLRTQNKRDKVVIAHALVALEHGASTDVWLTMLKQ</sequence>
<evidence type="ECO:0000313" key="3">
    <source>
        <dbReference type="Ensembl" id="ENSNGAP00000013136.1"/>
    </source>
</evidence>
<dbReference type="GO" id="GO:0005198">
    <property type="term" value="F:structural molecule activity"/>
    <property type="evidence" value="ECO:0007669"/>
    <property type="project" value="InterPro"/>
</dbReference>
<protein>
    <recommendedName>
        <fullName evidence="2">Retroviral envelope protein GP41-like domain-containing protein</fullName>
    </recommendedName>
</protein>
<dbReference type="OMA" id="YENFTHA"/>
<dbReference type="Proteomes" id="UP000694381">
    <property type="component" value="Unassembled WGS sequence"/>
</dbReference>
<keyword evidence="1" id="KW-0472">Membrane</keyword>
<proteinExistence type="predicted"/>
<feature type="transmembrane region" description="Helical" evidence="1">
    <location>
        <begin position="190"/>
        <end position="212"/>
    </location>
</feature>
<dbReference type="GeneTree" id="ENSGT01150000287105"/>
<keyword evidence="4" id="KW-1185">Reference proteome</keyword>
<dbReference type="InterPro" id="IPR000328">
    <property type="entry name" value="GP41-like"/>
</dbReference>
<keyword evidence="1" id="KW-1133">Transmembrane helix</keyword>
<dbReference type="PANTHER" id="PTHR37874:SF2">
    <property type="entry name" value="GENE 8113-RELATED"/>
    <property type="match status" value="1"/>
</dbReference>
<feature type="transmembrane region" description="Helical" evidence="1">
    <location>
        <begin position="24"/>
        <end position="50"/>
    </location>
</feature>
<evidence type="ECO:0000313" key="4">
    <source>
        <dbReference type="Proteomes" id="UP000694381"/>
    </source>
</evidence>
<dbReference type="InterPro" id="IPR053368">
    <property type="entry name" value="Viral_Envelope_Glycoprotein"/>
</dbReference>
<dbReference type="PANTHER" id="PTHR37874">
    <property type="entry name" value="RIKEN CDNA 1500011B03 GENE-RELATED"/>
    <property type="match status" value="1"/>
</dbReference>